<dbReference type="Proteomes" id="UP000232229">
    <property type="component" value="Chromosome"/>
</dbReference>
<feature type="transmembrane region" description="Helical" evidence="1">
    <location>
        <begin position="122"/>
        <end position="146"/>
    </location>
</feature>
<protein>
    <submittedName>
        <fullName evidence="2">Uncharacterized protein</fullName>
    </submittedName>
</protein>
<proteinExistence type="predicted"/>
<sequence length="148" mass="15817">MKEWAKKNLWSLISVIAATAFALLVIITIFWIGVGAKVGNETIKYNSQILERYASSQKLFAAGLALSCIAIVPVIVRLVLGIFGINLFARLFNSASIGLALIAVILLIVGNVTLLADSEVSVSIGSIIGFYIVIILGFLVLTGPIVRK</sequence>
<evidence type="ECO:0000313" key="2">
    <source>
        <dbReference type="EMBL" id="ASZ08922.1"/>
    </source>
</evidence>
<dbReference type="KEGG" id="mchc:CK556_00890"/>
<evidence type="ECO:0000313" key="3">
    <source>
        <dbReference type="Proteomes" id="UP000232229"/>
    </source>
</evidence>
<feature type="transmembrane region" description="Helical" evidence="1">
    <location>
        <begin position="59"/>
        <end position="85"/>
    </location>
</feature>
<evidence type="ECO:0000256" key="1">
    <source>
        <dbReference type="SAM" id="Phobius"/>
    </source>
</evidence>
<gene>
    <name evidence="2" type="ORF">CK556_00890</name>
</gene>
<reference evidence="2 3" key="1">
    <citation type="submission" date="2017-08" db="EMBL/GenBank/DDBJ databases">
        <title>Complete Genome Sequence of Mesoplasma chauliocola.</title>
        <authorList>
            <person name="Knight T.F.Jr."/>
            <person name="Citino T."/>
        </authorList>
    </citation>
    <scope>NUCLEOTIDE SEQUENCE [LARGE SCALE GENOMIC DNA]</scope>
    <source>
        <strain evidence="2 3">CHPA-2</strain>
    </source>
</reference>
<dbReference type="AlphaFoldDB" id="A0A249SMU4"/>
<accession>A0A249SMU4</accession>
<keyword evidence="1" id="KW-1133">Transmembrane helix</keyword>
<organism evidence="2 3">
    <name type="scientific">Mesoplasma chauliocola</name>
    <dbReference type="NCBI Taxonomy" id="216427"/>
    <lineage>
        <taxon>Bacteria</taxon>
        <taxon>Bacillati</taxon>
        <taxon>Mycoplasmatota</taxon>
        <taxon>Mollicutes</taxon>
        <taxon>Entomoplasmatales</taxon>
        <taxon>Entomoplasmataceae</taxon>
        <taxon>Mesoplasma</taxon>
    </lineage>
</organism>
<dbReference type="EMBL" id="CP023173">
    <property type="protein sequence ID" value="ASZ08922.1"/>
    <property type="molecule type" value="Genomic_DNA"/>
</dbReference>
<keyword evidence="1" id="KW-0812">Transmembrane</keyword>
<feature type="transmembrane region" description="Helical" evidence="1">
    <location>
        <begin position="97"/>
        <end position="116"/>
    </location>
</feature>
<feature type="transmembrane region" description="Helical" evidence="1">
    <location>
        <begin position="12"/>
        <end position="34"/>
    </location>
</feature>
<keyword evidence="1" id="KW-0472">Membrane</keyword>
<dbReference type="RefSeq" id="WP_027875702.1">
    <property type="nucleotide sequence ID" value="NZ_CP023173.1"/>
</dbReference>
<name>A0A249SMU4_9MOLU</name>
<keyword evidence="3" id="KW-1185">Reference proteome</keyword>